<evidence type="ECO:0000313" key="5">
    <source>
        <dbReference type="EMBL" id="GEO33936.1"/>
    </source>
</evidence>
<gene>
    <name evidence="5" type="ORF">CAE01nite_16610</name>
</gene>
<evidence type="ECO:0000256" key="3">
    <source>
        <dbReference type="ARBA" id="ARBA00023002"/>
    </source>
</evidence>
<comment type="caution">
    <text evidence="5">The sequence shown here is derived from an EMBL/GenBank/DDBJ whole genome shotgun (WGS) entry which is preliminary data.</text>
</comment>
<evidence type="ECO:0000313" key="6">
    <source>
        <dbReference type="Proteomes" id="UP000321181"/>
    </source>
</evidence>
<proteinExistence type="predicted"/>
<keyword evidence="3" id="KW-0560">Oxidoreductase</keyword>
<protein>
    <submittedName>
        <fullName evidence="5">FMN reductase (NADPH)</fullName>
    </submittedName>
</protein>
<dbReference type="Pfam" id="PF03358">
    <property type="entry name" value="FMN_red"/>
    <property type="match status" value="1"/>
</dbReference>
<dbReference type="Proteomes" id="UP000321181">
    <property type="component" value="Unassembled WGS sequence"/>
</dbReference>
<evidence type="ECO:0000256" key="1">
    <source>
        <dbReference type="ARBA" id="ARBA00022630"/>
    </source>
</evidence>
<dbReference type="NCBIfam" id="TIGR03567">
    <property type="entry name" value="FMN_reduc_SsuE"/>
    <property type="match status" value="1"/>
</dbReference>
<dbReference type="InterPro" id="IPR005025">
    <property type="entry name" value="FMN_Rdtase-like_dom"/>
</dbReference>
<dbReference type="InterPro" id="IPR020048">
    <property type="entry name" value="NADPH-dep_FMN_reduc_SsuE"/>
</dbReference>
<organism evidence="5 6">
    <name type="scientific">Cellulomonas aerilata</name>
    <dbReference type="NCBI Taxonomy" id="515326"/>
    <lineage>
        <taxon>Bacteria</taxon>
        <taxon>Bacillati</taxon>
        <taxon>Actinomycetota</taxon>
        <taxon>Actinomycetes</taxon>
        <taxon>Micrococcales</taxon>
        <taxon>Cellulomonadaceae</taxon>
        <taxon>Cellulomonas</taxon>
    </lineage>
</organism>
<reference evidence="5 6" key="1">
    <citation type="submission" date="2019-07" db="EMBL/GenBank/DDBJ databases">
        <title>Whole genome shotgun sequence of Cellulomonas aerilata NBRC 106308.</title>
        <authorList>
            <person name="Hosoyama A."/>
            <person name="Uohara A."/>
            <person name="Ohji S."/>
            <person name="Ichikawa N."/>
        </authorList>
    </citation>
    <scope>NUCLEOTIDE SEQUENCE [LARGE SCALE GENOMIC DNA]</scope>
    <source>
        <strain evidence="5 6">NBRC 106308</strain>
    </source>
</reference>
<keyword evidence="6" id="KW-1185">Reference proteome</keyword>
<dbReference type="EMBL" id="BJYY01000013">
    <property type="protein sequence ID" value="GEO33936.1"/>
    <property type="molecule type" value="Genomic_DNA"/>
</dbReference>
<evidence type="ECO:0000259" key="4">
    <source>
        <dbReference type="Pfam" id="PF03358"/>
    </source>
</evidence>
<dbReference type="InterPro" id="IPR029039">
    <property type="entry name" value="Flavoprotein-like_sf"/>
</dbReference>
<name>A0A512DBU2_9CELL</name>
<dbReference type="AlphaFoldDB" id="A0A512DBU2"/>
<dbReference type="InterPro" id="IPR051814">
    <property type="entry name" value="NAD(P)H-dep_FMN_reductase"/>
</dbReference>
<dbReference type="GO" id="GO:0046306">
    <property type="term" value="P:alkanesulfonate catabolic process"/>
    <property type="evidence" value="ECO:0007669"/>
    <property type="project" value="InterPro"/>
</dbReference>
<dbReference type="PANTHER" id="PTHR43408:SF1">
    <property type="entry name" value="FMN REDUCTASE (NADPH)"/>
    <property type="match status" value="1"/>
</dbReference>
<sequence>MAQILVLTGSPSLRSRTAALAEHVAADLADDGHQVDVLHVRELPAQALLSADTADLEIAVAVRQVIAADAVVVATPIYKASYSGLLKVFLDLLPQSVLQGKLVLPLATGGTVAHLLAIDYGLRPVLVSLGARHIATGRFVLDSHIDHLSGGPVLVDETSRDCIARTVAAFRDSLGLVHDAAARALASA</sequence>
<dbReference type="RefSeq" id="WP_146902746.1">
    <property type="nucleotide sequence ID" value="NZ_BAAARM010000003.1"/>
</dbReference>
<dbReference type="PANTHER" id="PTHR43408">
    <property type="entry name" value="FMN REDUCTASE (NADPH)"/>
    <property type="match status" value="1"/>
</dbReference>
<dbReference type="OrthoDB" id="1643408at2"/>
<feature type="domain" description="NADPH-dependent FMN reductase-like" evidence="4">
    <location>
        <begin position="3"/>
        <end position="143"/>
    </location>
</feature>
<dbReference type="SUPFAM" id="SSF52218">
    <property type="entry name" value="Flavoproteins"/>
    <property type="match status" value="1"/>
</dbReference>
<evidence type="ECO:0000256" key="2">
    <source>
        <dbReference type="ARBA" id="ARBA00022643"/>
    </source>
</evidence>
<keyword evidence="1" id="KW-0285">Flavoprotein</keyword>
<accession>A0A512DBU2</accession>
<dbReference type="GO" id="GO:0008752">
    <property type="term" value="F:FMN reductase [NAD(P)H] activity"/>
    <property type="evidence" value="ECO:0007669"/>
    <property type="project" value="InterPro"/>
</dbReference>
<dbReference type="Gene3D" id="3.40.50.360">
    <property type="match status" value="1"/>
</dbReference>
<keyword evidence="2" id="KW-0288">FMN</keyword>